<dbReference type="PANTHER" id="PTHR48039">
    <property type="entry name" value="RNA-BINDING MOTIF PROTEIN 14B"/>
    <property type="match status" value="1"/>
</dbReference>
<name>A0AAW2ZMM4_9EUKA</name>
<feature type="domain" description="RRM" evidence="7">
    <location>
        <begin position="294"/>
        <end position="395"/>
    </location>
</feature>
<feature type="compositionally biased region" description="Acidic residues" evidence="6">
    <location>
        <begin position="220"/>
        <end position="242"/>
    </location>
</feature>
<dbReference type="GO" id="GO:0005634">
    <property type="term" value="C:nucleus"/>
    <property type="evidence" value="ECO:0007669"/>
    <property type="project" value="UniProtKB-SubCell"/>
</dbReference>
<dbReference type="PROSITE" id="PS50102">
    <property type="entry name" value="RRM"/>
    <property type="match status" value="4"/>
</dbReference>
<dbReference type="Gene3D" id="3.30.70.330">
    <property type="match status" value="4"/>
</dbReference>
<dbReference type="Pfam" id="PF00076">
    <property type="entry name" value="RRM_1"/>
    <property type="match status" value="3"/>
</dbReference>
<feature type="compositionally biased region" description="Acidic residues" evidence="6">
    <location>
        <begin position="253"/>
        <end position="273"/>
    </location>
</feature>
<evidence type="ECO:0000256" key="4">
    <source>
        <dbReference type="ARBA" id="ARBA00023242"/>
    </source>
</evidence>
<evidence type="ECO:0000256" key="3">
    <source>
        <dbReference type="ARBA" id="ARBA00022884"/>
    </source>
</evidence>
<sequence>MAKKKVRQNTDCTIFVGNLPKDVKEEDLRQFIELKVGSVSKVIIIRDKETQESKQYGFVEFLLSIKVDEAIKNLNKKEWKGQILHVKHYGGGATEEKKPEKKDPKEFREQVKQLHQIMVTGIDKKLSISKAVEKLKEEFEKIGKINNIRVPRSKKKNQHHDGYGFIEYSKEKHAKAALQTKHGKLSCTQKLSREEYLQQKEEKKQNRRVENELKKKQQMEQDEDDEDDENDEDDEEDEESESEQEREPGDLLDSSDDDDDQESIQSEQDEEELERIKQLNEARLEKRRQDDLKRTIFIKNLPYEIDKISLQDLFQDKFGPVQYVAPVIPDKSTQLSNGTAFLKFKFKDAMDKLLQELELSSKLNHIDHQDDDKQHQTIDGLELDGRQLIIQQAIDKQQAESIKKQQANQSNKDKDVRNLYLMMEGHISNESEAAKTMPPSLLNKIQFNFQQKKKKLQNPIFHISKTRLSVHNIPKTMTDKELKALFVQHASKAQGIKEQPVVIQCKIVKEKDPNMKNVTLDQSKGFGFVEFTKHEHALCALREINNNPTLFGDGGAKKKKKKKMKKGGDPEANIDHSRRLMVEFAVENTMKLHLLKQRMLKSNRTKQDKEEMKRQLESDYRVKKRGTKRKIDQVGGKKKKSSNKRRK</sequence>
<evidence type="ECO:0000313" key="9">
    <source>
        <dbReference type="Proteomes" id="UP001431209"/>
    </source>
</evidence>
<gene>
    <name evidence="8" type="ORF">AKO1_006774</name>
</gene>
<evidence type="ECO:0000259" key="7">
    <source>
        <dbReference type="PROSITE" id="PS50102"/>
    </source>
</evidence>
<dbReference type="CDD" id="cd00590">
    <property type="entry name" value="RRM_SF"/>
    <property type="match status" value="1"/>
</dbReference>
<feature type="compositionally biased region" description="Basic and acidic residues" evidence="6">
    <location>
        <begin position="605"/>
        <end position="621"/>
    </location>
</feature>
<feature type="domain" description="RRM" evidence="7">
    <location>
        <begin position="466"/>
        <end position="587"/>
    </location>
</feature>
<dbReference type="PANTHER" id="PTHR48039:SF5">
    <property type="entry name" value="RNA-BINDING PROTEIN 28"/>
    <property type="match status" value="1"/>
</dbReference>
<feature type="compositionally biased region" description="Basic residues" evidence="6">
    <location>
        <begin position="636"/>
        <end position="647"/>
    </location>
</feature>
<evidence type="ECO:0000256" key="5">
    <source>
        <dbReference type="PROSITE-ProRule" id="PRU00176"/>
    </source>
</evidence>
<organism evidence="8 9">
    <name type="scientific">Acrasis kona</name>
    <dbReference type="NCBI Taxonomy" id="1008807"/>
    <lineage>
        <taxon>Eukaryota</taxon>
        <taxon>Discoba</taxon>
        <taxon>Heterolobosea</taxon>
        <taxon>Tetramitia</taxon>
        <taxon>Eutetramitia</taxon>
        <taxon>Acrasidae</taxon>
        <taxon>Acrasis</taxon>
    </lineage>
</organism>
<feature type="region of interest" description="Disordered" evidence="6">
    <location>
        <begin position="549"/>
        <end position="574"/>
    </location>
</feature>
<keyword evidence="3 5" id="KW-0694">RNA-binding</keyword>
<proteinExistence type="predicted"/>
<dbReference type="InterPro" id="IPR000504">
    <property type="entry name" value="RRM_dom"/>
</dbReference>
<feature type="region of interest" description="Disordered" evidence="6">
    <location>
        <begin position="600"/>
        <end position="647"/>
    </location>
</feature>
<keyword evidence="4" id="KW-0539">Nucleus</keyword>
<reference evidence="8 9" key="1">
    <citation type="submission" date="2024-03" db="EMBL/GenBank/DDBJ databases">
        <title>The Acrasis kona genome and developmental transcriptomes reveal deep origins of eukaryotic multicellular pathways.</title>
        <authorList>
            <person name="Sheikh S."/>
            <person name="Fu C.-J."/>
            <person name="Brown M.W."/>
            <person name="Baldauf S.L."/>
        </authorList>
    </citation>
    <scope>NUCLEOTIDE SEQUENCE [LARGE SCALE GENOMIC DNA]</scope>
    <source>
        <strain evidence="8 9">ATCC MYA-3509</strain>
    </source>
</reference>
<dbReference type="EMBL" id="JAOPGA020001651">
    <property type="protein sequence ID" value="KAL0490193.1"/>
    <property type="molecule type" value="Genomic_DNA"/>
</dbReference>
<feature type="domain" description="RRM" evidence="7">
    <location>
        <begin position="115"/>
        <end position="216"/>
    </location>
</feature>
<feature type="region of interest" description="Disordered" evidence="6">
    <location>
        <begin position="198"/>
        <end position="275"/>
    </location>
</feature>
<feature type="compositionally biased region" description="Basic and acidic residues" evidence="6">
    <location>
        <begin position="198"/>
        <end position="219"/>
    </location>
</feature>
<dbReference type="SMART" id="SM00360">
    <property type="entry name" value="RRM"/>
    <property type="match status" value="4"/>
</dbReference>
<dbReference type="InterPro" id="IPR012677">
    <property type="entry name" value="Nucleotide-bd_a/b_plait_sf"/>
</dbReference>
<keyword evidence="2" id="KW-0677">Repeat</keyword>
<dbReference type="InterPro" id="IPR051945">
    <property type="entry name" value="RRM_MRD1_RNA_proc_ribogen"/>
</dbReference>
<accession>A0AAW2ZMM4</accession>
<feature type="domain" description="RRM" evidence="7">
    <location>
        <begin position="12"/>
        <end position="91"/>
    </location>
</feature>
<dbReference type="InterPro" id="IPR035979">
    <property type="entry name" value="RBD_domain_sf"/>
</dbReference>
<dbReference type="FunFam" id="3.30.70.330:FF:000182">
    <property type="entry name" value="RNA-binding motif protein 28"/>
    <property type="match status" value="1"/>
</dbReference>
<evidence type="ECO:0000256" key="2">
    <source>
        <dbReference type="ARBA" id="ARBA00022737"/>
    </source>
</evidence>
<comment type="caution">
    <text evidence="8">The sequence shown here is derived from an EMBL/GenBank/DDBJ whole genome shotgun (WGS) entry which is preliminary data.</text>
</comment>
<dbReference type="SUPFAM" id="SSF54928">
    <property type="entry name" value="RNA-binding domain, RBD"/>
    <property type="match status" value="3"/>
</dbReference>
<dbReference type="CDD" id="cd12416">
    <property type="entry name" value="RRM4_RBM28_like"/>
    <property type="match status" value="1"/>
</dbReference>
<evidence type="ECO:0000256" key="6">
    <source>
        <dbReference type="SAM" id="MobiDB-lite"/>
    </source>
</evidence>
<protein>
    <submittedName>
        <fullName evidence="8">Nucleolar protein 4</fullName>
    </submittedName>
</protein>
<dbReference type="GO" id="GO:0003729">
    <property type="term" value="F:mRNA binding"/>
    <property type="evidence" value="ECO:0007669"/>
    <property type="project" value="TreeGrafter"/>
</dbReference>
<evidence type="ECO:0000256" key="1">
    <source>
        <dbReference type="ARBA" id="ARBA00004123"/>
    </source>
</evidence>
<dbReference type="Proteomes" id="UP001431209">
    <property type="component" value="Unassembled WGS sequence"/>
</dbReference>
<comment type="subcellular location">
    <subcellularLocation>
        <location evidence="1">Nucleus</location>
    </subcellularLocation>
</comment>
<keyword evidence="9" id="KW-1185">Reference proteome</keyword>
<dbReference type="AlphaFoldDB" id="A0AAW2ZMM4"/>
<evidence type="ECO:0000313" key="8">
    <source>
        <dbReference type="EMBL" id="KAL0490193.1"/>
    </source>
</evidence>